<dbReference type="Pfam" id="PF00646">
    <property type="entry name" value="F-box"/>
    <property type="match status" value="1"/>
</dbReference>
<dbReference type="InterPro" id="IPR013187">
    <property type="entry name" value="F-box-assoc_dom_typ3"/>
</dbReference>
<accession>A0ABD2Y415</accession>
<reference evidence="2 3" key="1">
    <citation type="submission" date="2024-11" db="EMBL/GenBank/DDBJ databases">
        <title>A near-complete genome assembly of Cinchona calisaya.</title>
        <authorList>
            <person name="Lian D.C."/>
            <person name="Zhao X.W."/>
            <person name="Wei L."/>
        </authorList>
    </citation>
    <scope>NUCLEOTIDE SEQUENCE [LARGE SCALE GENOMIC DNA]</scope>
    <source>
        <tissue evidence="2">Nenye</tissue>
    </source>
</reference>
<evidence type="ECO:0000259" key="1">
    <source>
        <dbReference type="PROSITE" id="PS50181"/>
    </source>
</evidence>
<dbReference type="EMBL" id="JBJUIK010000015">
    <property type="protein sequence ID" value="KAL3501545.1"/>
    <property type="molecule type" value="Genomic_DNA"/>
</dbReference>
<dbReference type="PANTHER" id="PTHR31672">
    <property type="entry name" value="BNACNNG10540D PROTEIN"/>
    <property type="match status" value="1"/>
</dbReference>
<dbReference type="InterPro" id="IPR001810">
    <property type="entry name" value="F-box_dom"/>
</dbReference>
<dbReference type="NCBIfam" id="TIGR01640">
    <property type="entry name" value="F_box_assoc_1"/>
    <property type="match status" value="1"/>
</dbReference>
<dbReference type="Gene3D" id="1.20.1280.50">
    <property type="match status" value="1"/>
</dbReference>
<sequence length="418" mass="48453">MCILQTCISALWNQLAVYLIRPLTPRINTLIPPLPDDILVGILSILPAKSVLVCRCVCRSWKALTSTPEFLELHLKKNRVPKVIVQQRRICDSKKEISFVDCWGATERTSTCKLSVDSGSQVLEFFYACNGLLIFLEDYKLQHYCLVNPTTYQKVRLFTPEGSIYGVFFHPFVKAQYCVLWGGLFLRKDGRLRIRILDLDWSKSQSHEETLNWRELSYDDDAASVSYEPKFQSPPVTVDGVLYWMVGHRFATSRLESSPPCARLPDSCEESIMSFNTKTEKFSSMPHPGAPQDQLCKWDREHTRMHLMNKDDHGLLCICNISNTFNIWVLNENKLPLWIKWHTVDIYTYVSHYPFHESTYSVRRPVGIMDGELLLDCKGRGLFALDLNHGRVKRFERRIKNEDDEHIYFHIPSLIPIT</sequence>
<dbReference type="SUPFAM" id="SSF81383">
    <property type="entry name" value="F-box domain"/>
    <property type="match status" value="1"/>
</dbReference>
<dbReference type="AlphaFoldDB" id="A0ABD2Y415"/>
<dbReference type="Pfam" id="PF08268">
    <property type="entry name" value="FBA_3"/>
    <property type="match status" value="1"/>
</dbReference>
<dbReference type="CDD" id="cd22157">
    <property type="entry name" value="F-box_AtFBW1-like"/>
    <property type="match status" value="1"/>
</dbReference>
<organism evidence="2 3">
    <name type="scientific">Cinchona calisaya</name>
    <dbReference type="NCBI Taxonomy" id="153742"/>
    <lineage>
        <taxon>Eukaryota</taxon>
        <taxon>Viridiplantae</taxon>
        <taxon>Streptophyta</taxon>
        <taxon>Embryophyta</taxon>
        <taxon>Tracheophyta</taxon>
        <taxon>Spermatophyta</taxon>
        <taxon>Magnoliopsida</taxon>
        <taxon>eudicotyledons</taxon>
        <taxon>Gunneridae</taxon>
        <taxon>Pentapetalae</taxon>
        <taxon>asterids</taxon>
        <taxon>lamiids</taxon>
        <taxon>Gentianales</taxon>
        <taxon>Rubiaceae</taxon>
        <taxon>Cinchonoideae</taxon>
        <taxon>Cinchoneae</taxon>
        <taxon>Cinchona</taxon>
    </lineage>
</organism>
<dbReference type="Proteomes" id="UP001630127">
    <property type="component" value="Unassembled WGS sequence"/>
</dbReference>
<dbReference type="SMART" id="SM00256">
    <property type="entry name" value="FBOX"/>
    <property type="match status" value="1"/>
</dbReference>
<feature type="domain" description="F-box" evidence="1">
    <location>
        <begin position="28"/>
        <end position="78"/>
    </location>
</feature>
<protein>
    <recommendedName>
        <fullName evidence="1">F-box domain-containing protein</fullName>
    </recommendedName>
</protein>
<name>A0ABD2Y415_9GENT</name>
<dbReference type="InterPro" id="IPR036047">
    <property type="entry name" value="F-box-like_dom_sf"/>
</dbReference>
<evidence type="ECO:0000313" key="2">
    <source>
        <dbReference type="EMBL" id="KAL3501545.1"/>
    </source>
</evidence>
<gene>
    <name evidence="2" type="ORF">ACH5RR_035994</name>
</gene>
<evidence type="ECO:0000313" key="3">
    <source>
        <dbReference type="Proteomes" id="UP001630127"/>
    </source>
</evidence>
<comment type="caution">
    <text evidence="2">The sequence shown here is derived from an EMBL/GenBank/DDBJ whole genome shotgun (WGS) entry which is preliminary data.</text>
</comment>
<proteinExistence type="predicted"/>
<dbReference type="InterPro" id="IPR017451">
    <property type="entry name" value="F-box-assoc_interact_dom"/>
</dbReference>
<dbReference type="PROSITE" id="PS50181">
    <property type="entry name" value="FBOX"/>
    <property type="match status" value="1"/>
</dbReference>
<dbReference type="InterPro" id="IPR050796">
    <property type="entry name" value="SCF_F-box_component"/>
</dbReference>
<keyword evidence="3" id="KW-1185">Reference proteome</keyword>